<evidence type="ECO:0000256" key="13">
    <source>
        <dbReference type="SAM" id="MobiDB-lite"/>
    </source>
</evidence>
<evidence type="ECO:0000256" key="2">
    <source>
        <dbReference type="ARBA" id="ARBA00010510"/>
    </source>
</evidence>
<dbReference type="GO" id="GO:0005741">
    <property type="term" value="C:mitochondrial outer membrane"/>
    <property type="evidence" value="ECO:0007669"/>
    <property type="project" value="UniProtKB-SubCell"/>
</dbReference>
<keyword evidence="4" id="KW-1134">Transmembrane beta strand</keyword>
<dbReference type="AlphaFoldDB" id="A0AAW1QIE7"/>
<dbReference type="Pfam" id="PF01459">
    <property type="entry name" value="Porin_3"/>
    <property type="match status" value="1"/>
</dbReference>
<dbReference type="InterPro" id="IPR027246">
    <property type="entry name" value="Porin_Euk/Tom40"/>
</dbReference>
<dbReference type="Gene3D" id="2.40.160.10">
    <property type="entry name" value="Porin"/>
    <property type="match status" value="1"/>
</dbReference>
<evidence type="ECO:0000313" key="14">
    <source>
        <dbReference type="EMBL" id="KAK9821212.1"/>
    </source>
</evidence>
<evidence type="ECO:0008006" key="16">
    <source>
        <dbReference type="Google" id="ProtNLM"/>
    </source>
</evidence>
<evidence type="ECO:0000256" key="6">
    <source>
        <dbReference type="ARBA" id="ARBA00022787"/>
    </source>
</evidence>
<evidence type="ECO:0000256" key="5">
    <source>
        <dbReference type="ARBA" id="ARBA00022692"/>
    </source>
</evidence>
<evidence type="ECO:0000313" key="15">
    <source>
        <dbReference type="Proteomes" id="UP001445335"/>
    </source>
</evidence>
<evidence type="ECO:0000256" key="12">
    <source>
        <dbReference type="ARBA" id="ARBA00058612"/>
    </source>
</evidence>
<keyword evidence="3" id="KW-0813">Transport</keyword>
<dbReference type="GO" id="GO:0008320">
    <property type="term" value="F:protein transmembrane transporter activity"/>
    <property type="evidence" value="ECO:0007669"/>
    <property type="project" value="InterPro"/>
</dbReference>
<evidence type="ECO:0000256" key="7">
    <source>
        <dbReference type="ARBA" id="ARBA00022927"/>
    </source>
</evidence>
<dbReference type="GO" id="GO:0006811">
    <property type="term" value="P:monoatomic ion transport"/>
    <property type="evidence" value="ECO:0007669"/>
    <property type="project" value="UniProtKB-KW"/>
</dbReference>
<organism evidence="14 15">
    <name type="scientific">Elliptochloris bilobata</name>
    <dbReference type="NCBI Taxonomy" id="381761"/>
    <lineage>
        <taxon>Eukaryota</taxon>
        <taxon>Viridiplantae</taxon>
        <taxon>Chlorophyta</taxon>
        <taxon>core chlorophytes</taxon>
        <taxon>Trebouxiophyceae</taxon>
        <taxon>Trebouxiophyceae incertae sedis</taxon>
        <taxon>Elliptochloris clade</taxon>
        <taxon>Elliptochloris</taxon>
    </lineage>
</organism>
<keyword evidence="11" id="KW-0472">Membrane</keyword>
<dbReference type="InterPro" id="IPR037930">
    <property type="entry name" value="Tom40"/>
</dbReference>
<dbReference type="CDD" id="cd07305">
    <property type="entry name" value="Porin3_Tom40"/>
    <property type="match status" value="1"/>
</dbReference>
<accession>A0AAW1QIE7</accession>
<evidence type="ECO:0000256" key="1">
    <source>
        <dbReference type="ARBA" id="ARBA00004374"/>
    </source>
</evidence>
<evidence type="ECO:0000256" key="11">
    <source>
        <dbReference type="ARBA" id="ARBA00023136"/>
    </source>
</evidence>
<keyword evidence="10" id="KW-0496">Mitochondrion</keyword>
<evidence type="ECO:0000256" key="8">
    <source>
        <dbReference type="ARBA" id="ARBA00022990"/>
    </source>
</evidence>
<keyword evidence="7" id="KW-0653">Protein transport</keyword>
<gene>
    <name evidence="14" type="ORF">WJX81_000004</name>
</gene>
<comment type="subcellular location">
    <subcellularLocation>
        <location evidence="1">Mitochondrion outer membrane</location>
        <topology evidence="1">Multi-pass membrane protein</topology>
    </subcellularLocation>
</comment>
<evidence type="ECO:0000256" key="9">
    <source>
        <dbReference type="ARBA" id="ARBA00023065"/>
    </source>
</evidence>
<dbReference type="Proteomes" id="UP001445335">
    <property type="component" value="Unassembled WGS sequence"/>
</dbReference>
<proteinExistence type="inferred from homology"/>
<protein>
    <recommendedName>
        <fullName evidence="16">Mitochondrial import receptor subunit TOM40</fullName>
    </recommendedName>
</protein>
<keyword evidence="5" id="KW-0812">Transmembrane</keyword>
<dbReference type="EMBL" id="JALJOU010000105">
    <property type="protein sequence ID" value="KAK9821212.1"/>
    <property type="molecule type" value="Genomic_DNA"/>
</dbReference>
<keyword evidence="6" id="KW-1000">Mitochondrion outer membrane</keyword>
<keyword evidence="9" id="KW-0406">Ion transport</keyword>
<feature type="region of interest" description="Disordered" evidence="13">
    <location>
        <begin position="1"/>
        <end position="33"/>
    </location>
</feature>
<comment type="similarity">
    <text evidence="2">Belongs to the Tom40 family.</text>
</comment>
<comment type="function">
    <text evidence="12">Central component of the receptor complex responsible for the recognition and translocation of cytosolically synthesized mitochondrial preproteins. Together with TOM22 functions as the transit peptide receptor at the surface of the mitochondrion outer membrane and facilitates the movement of preproteins into the translocation pore. Directly involved in the pore formation.</text>
</comment>
<keyword evidence="8" id="KW-0007">Acetylation</keyword>
<keyword evidence="15" id="KW-1185">Reference proteome</keyword>
<comment type="caution">
    <text evidence="14">The sequence shown here is derived from an EMBL/GenBank/DDBJ whole genome shotgun (WGS) entry which is preliminary data.</text>
</comment>
<reference evidence="14 15" key="1">
    <citation type="journal article" date="2024" name="Nat. Commun.">
        <title>Phylogenomics reveals the evolutionary origins of lichenization in chlorophyte algae.</title>
        <authorList>
            <person name="Puginier C."/>
            <person name="Libourel C."/>
            <person name="Otte J."/>
            <person name="Skaloud P."/>
            <person name="Haon M."/>
            <person name="Grisel S."/>
            <person name="Petersen M."/>
            <person name="Berrin J.G."/>
            <person name="Delaux P.M."/>
            <person name="Dal Grande F."/>
            <person name="Keller J."/>
        </authorList>
    </citation>
    <scope>NUCLEOTIDE SEQUENCE [LARGE SCALE GENOMIC DNA]</scope>
    <source>
        <strain evidence="14 15">SAG 245.80</strain>
    </source>
</reference>
<evidence type="ECO:0000256" key="3">
    <source>
        <dbReference type="ARBA" id="ARBA00022448"/>
    </source>
</evidence>
<evidence type="ECO:0000256" key="4">
    <source>
        <dbReference type="ARBA" id="ARBA00022452"/>
    </source>
</evidence>
<dbReference type="FunFam" id="2.40.160.10:FF:000010">
    <property type="entry name" value="Mitochondrial import receptor subunit TOM40-1"/>
    <property type="match status" value="1"/>
</dbReference>
<evidence type="ECO:0000256" key="10">
    <source>
        <dbReference type="ARBA" id="ARBA00023128"/>
    </source>
</evidence>
<sequence length="336" mass="37004">MASTAYAAEPPSNAPPRAGVVPPPPPPLASSPLAADLSKLTKPDTREVVDYLKLPPPVKYEELQRESMMSLKPELFEGLRFDFTKPLNQNFQLCHSIFMGNVDVPTQNNQPVKMAMGTYEFGANLVSSKGDMMIGRILTDGRMSARIKYDVNDFVSLKAQMNLASEPGMSHGMLDVDFKGGDWNGQVKLGNNEFYGLNYLQSVTPSLALGGEAFWLGQQRKSGAGFAARHADAAHVATCQVATTGLVSLTYLQKVSEKVSLAADFLWNWNTREANAAFGYDYILRQCRLRGRVDTDGKVAAYLEERVNVGVNFVLSAEIDHWRKDYKFGFGMTVGE</sequence>
<dbReference type="PANTHER" id="PTHR10802">
    <property type="entry name" value="MITOCHONDRIAL IMPORT RECEPTOR SUBUNIT TOM40"/>
    <property type="match status" value="1"/>
</dbReference>
<name>A0AAW1QIE7_9CHLO</name>
<dbReference type="GO" id="GO:0030150">
    <property type="term" value="P:protein import into mitochondrial matrix"/>
    <property type="evidence" value="ECO:0007669"/>
    <property type="project" value="InterPro"/>
</dbReference>
<dbReference type="InterPro" id="IPR023614">
    <property type="entry name" value="Porin_dom_sf"/>
</dbReference>